<protein>
    <recommendedName>
        <fullName evidence="3">Copper type II ascorbate-dependent monooxygenase C-terminal domain-containing protein</fullName>
    </recommendedName>
</protein>
<dbReference type="InterPro" id="IPR024548">
    <property type="entry name" value="Cu2_monoox_C"/>
</dbReference>
<reference evidence="4 5" key="1">
    <citation type="submission" date="2024-08" db="EMBL/GenBank/DDBJ databases">
        <authorList>
            <person name="Cucini C."/>
            <person name="Frati F."/>
        </authorList>
    </citation>
    <scope>NUCLEOTIDE SEQUENCE [LARGE SCALE GENOMIC DNA]</scope>
</reference>
<evidence type="ECO:0000313" key="4">
    <source>
        <dbReference type="EMBL" id="CAL8068066.1"/>
    </source>
</evidence>
<dbReference type="Gene3D" id="2.60.120.230">
    <property type="match status" value="1"/>
</dbReference>
<evidence type="ECO:0000256" key="2">
    <source>
        <dbReference type="SAM" id="MobiDB-lite"/>
    </source>
</evidence>
<gene>
    <name evidence="4" type="ORF">ODALV1_LOCUS94</name>
</gene>
<keyword evidence="5" id="KW-1185">Reference proteome</keyword>
<feature type="compositionally biased region" description="Polar residues" evidence="2">
    <location>
        <begin position="274"/>
        <end position="285"/>
    </location>
</feature>
<accession>A0ABP1PJW2</accession>
<dbReference type="Proteomes" id="UP001642540">
    <property type="component" value="Unassembled WGS sequence"/>
</dbReference>
<dbReference type="EMBL" id="CAXLJM020000001">
    <property type="protein sequence ID" value="CAL8068066.1"/>
    <property type="molecule type" value="Genomic_DNA"/>
</dbReference>
<organism evidence="4 5">
    <name type="scientific">Orchesella dallaii</name>
    <dbReference type="NCBI Taxonomy" id="48710"/>
    <lineage>
        <taxon>Eukaryota</taxon>
        <taxon>Metazoa</taxon>
        <taxon>Ecdysozoa</taxon>
        <taxon>Arthropoda</taxon>
        <taxon>Hexapoda</taxon>
        <taxon>Collembola</taxon>
        <taxon>Entomobryomorpha</taxon>
        <taxon>Entomobryoidea</taxon>
        <taxon>Orchesellidae</taxon>
        <taxon>Orchesellinae</taxon>
        <taxon>Orchesella</taxon>
    </lineage>
</organism>
<feature type="domain" description="Copper type II ascorbate-dependent monooxygenase C-terminal" evidence="3">
    <location>
        <begin position="42"/>
        <end position="199"/>
    </location>
</feature>
<name>A0ABP1PJW2_9HEXA</name>
<feature type="compositionally biased region" description="Polar residues" evidence="2">
    <location>
        <begin position="343"/>
        <end position="352"/>
    </location>
</feature>
<comment type="caution">
    <text evidence="4">The sequence shown here is derived from an EMBL/GenBank/DDBJ whole genome shotgun (WGS) entry which is preliminary data.</text>
</comment>
<proteinExistence type="predicted"/>
<evidence type="ECO:0000313" key="5">
    <source>
        <dbReference type="Proteomes" id="UP001642540"/>
    </source>
</evidence>
<sequence length="360" mass="40830">MSESGSEYFMLQTHFNNPELLSNVNITVTLEAYYTKKIRENEAGVVGIGTSVPGTPSLLLPPDSKNHIIMGHCAPGCTTSWFPTEGITVFASFLHTHSTGRGMRLQHFRGDVELPWIISDDNFNYNYQPGRVLREERKVFPGDQLIQRCVHDTTGKNGSAVIGGYGFVQEMCLSFTYFYNRVPGFSRCTSDIMTENYANLIGVRNTTFDLSRSETVITEPPQDSGQSFVDFANKNIVWDKQMREEIQRQHVFEPQISICIDYFARLQEPQGQVGQMESFSDSNFGWESASEESLPEENKSQPNQKTYEHESTFRQNLPVFSPPAICSRENFRGKVGWKGKQNDGIQWQSGTSKFGFGRRQ</sequence>
<evidence type="ECO:0000256" key="1">
    <source>
        <dbReference type="ARBA" id="ARBA00023157"/>
    </source>
</evidence>
<dbReference type="InterPro" id="IPR000945">
    <property type="entry name" value="DBH-like"/>
</dbReference>
<keyword evidence="1" id="KW-1015">Disulfide bond</keyword>
<dbReference type="SUPFAM" id="SSF49742">
    <property type="entry name" value="PHM/PNGase F"/>
    <property type="match status" value="1"/>
</dbReference>
<dbReference type="InterPro" id="IPR014784">
    <property type="entry name" value="Cu2_ascorb_mOase-like_C"/>
</dbReference>
<dbReference type="Pfam" id="PF03712">
    <property type="entry name" value="Cu2_monoox_C"/>
    <property type="match status" value="1"/>
</dbReference>
<dbReference type="InterPro" id="IPR008977">
    <property type="entry name" value="PHM/PNGase_F_dom_sf"/>
</dbReference>
<dbReference type="PANTHER" id="PTHR10157">
    <property type="entry name" value="DOPAMINE BETA HYDROXYLASE RELATED"/>
    <property type="match status" value="1"/>
</dbReference>
<evidence type="ECO:0000259" key="3">
    <source>
        <dbReference type="Pfam" id="PF03712"/>
    </source>
</evidence>
<feature type="region of interest" description="Disordered" evidence="2">
    <location>
        <begin position="274"/>
        <end position="360"/>
    </location>
</feature>
<dbReference type="PANTHER" id="PTHR10157:SF23">
    <property type="entry name" value="MOXD1 HOMOLOG 1"/>
    <property type="match status" value="1"/>
</dbReference>